<evidence type="ECO:0000256" key="3">
    <source>
        <dbReference type="ARBA" id="ARBA00023237"/>
    </source>
</evidence>
<dbReference type="PROSITE" id="PS51123">
    <property type="entry name" value="OMPA_2"/>
    <property type="match status" value="1"/>
</dbReference>
<dbReference type="PROSITE" id="PS51257">
    <property type="entry name" value="PROKAR_LIPOPROTEIN"/>
    <property type="match status" value="1"/>
</dbReference>
<dbReference type="OrthoDB" id="9810367at2"/>
<evidence type="ECO:0000256" key="5">
    <source>
        <dbReference type="SAM" id="SignalP"/>
    </source>
</evidence>
<reference evidence="7 8" key="1">
    <citation type="submission" date="2019-06" db="EMBL/GenBank/DDBJ databases">
        <title>Genome sequence of Rhodobacteraceae bacterium D4M1.</title>
        <authorList>
            <person name="Cao J."/>
        </authorList>
    </citation>
    <scope>NUCLEOTIDE SEQUENCE [LARGE SCALE GENOMIC DNA]</scope>
    <source>
        <strain evidence="7 8">D4M1</strain>
    </source>
</reference>
<name>A0A5B8FIB2_9RHOB</name>
<accession>A0A5B8FIB2</accession>
<dbReference type="InterPro" id="IPR050330">
    <property type="entry name" value="Bact_OuterMem_StrucFunc"/>
</dbReference>
<keyword evidence="3" id="KW-0998">Cell outer membrane</keyword>
<proteinExistence type="predicted"/>
<feature type="chain" id="PRO_5023019509" description="OmpA-like domain-containing protein" evidence="5">
    <location>
        <begin position="18"/>
        <end position="277"/>
    </location>
</feature>
<dbReference type="PANTHER" id="PTHR30329">
    <property type="entry name" value="STATOR ELEMENT OF FLAGELLAR MOTOR COMPLEX"/>
    <property type="match status" value="1"/>
</dbReference>
<keyword evidence="2 4" id="KW-0472">Membrane</keyword>
<evidence type="ECO:0000256" key="4">
    <source>
        <dbReference type="PROSITE-ProRule" id="PRU00473"/>
    </source>
</evidence>
<gene>
    <name evidence="7" type="ORF">FDP22_15395</name>
</gene>
<dbReference type="KEGG" id="ppru:FDP22_15395"/>
<keyword evidence="5" id="KW-0732">Signal</keyword>
<dbReference type="EMBL" id="CP040818">
    <property type="protein sequence ID" value="QDL93047.1"/>
    <property type="molecule type" value="Genomic_DNA"/>
</dbReference>
<evidence type="ECO:0000256" key="1">
    <source>
        <dbReference type="ARBA" id="ARBA00004442"/>
    </source>
</evidence>
<dbReference type="Gene3D" id="3.30.1330.60">
    <property type="entry name" value="OmpA-like domain"/>
    <property type="match status" value="1"/>
</dbReference>
<dbReference type="RefSeq" id="WP_138574988.1">
    <property type="nucleotide sequence ID" value="NZ_CP040818.1"/>
</dbReference>
<organism evidence="7 8">
    <name type="scientific">Paroceanicella profunda</name>
    <dbReference type="NCBI Taxonomy" id="2579971"/>
    <lineage>
        <taxon>Bacteria</taxon>
        <taxon>Pseudomonadati</taxon>
        <taxon>Pseudomonadota</taxon>
        <taxon>Alphaproteobacteria</taxon>
        <taxon>Rhodobacterales</taxon>
        <taxon>Paracoccaceae</taxon>
        <taxon>Paroceanicella</taxon>
    </lineage>
</organism>
<dbReference type="InterPro" id="IPR006665">
    <property type="entry name" value="OmpA-like"/>
</dbReference>
<dbReference type="InterPro" id="IPR036737">
    <property type="entry name" value="OmpA-like_sf"/>
</dbReference>
<feature type="domain" description="OmpA-like" evidence="6">
    <location>
        <begin position="158"/>
        <end position="277"/>
    </location>
</feature>
<evidence type="ECO:0000313" key="7">
    <source>
        <dbReference type="EMBL" id="QDL93047.1"/>
    </source>
</evidence>
<comment type="subcellular location">
    <subcellularLocation>
        <location evidence="1">Cell outer membrane</location>
    </subcellularLocation>
</comment>
<dbReference type="InterPro" id="IPR006664">
    <property type="entry name" value="OMP_bac"/>
</dbReference>
<dbReference type="PANTHER" id="PTHR30329:SF21">
    <property type="entry name" value="LIPOPROTEIN YIAD-RELATED"/>
    <property type="match status" value="1"/>
</dbReference>
<keyword evidence="8" id="KW-1185">Reference proteome</keyword>
<evidence type="ECO:0000259" key="6">
    <source>
        <dbReference type="PROSITE" id="PS51123"/>
    </source>
</evidence>
<dbReference type="SUPFAM" id="SSF103088">
    <property type="entry name" value="OmpA-like"/>
    <property type="match status" value="1"/>
</dbReference>
<evidence type="ECO:0000313" key="8">
    <source>
        <dbReference type="Proteomes" id="UP000305888"/>
    </source>
</evidence>
<protein>
    <recommendedName>
        <fullName evidence="6">OmpA-like domain-containing protein</fullName>
    </recommendedName>
</protein>
<dbReference type="PRINTS" id="PR01021">
    <property type="entry name" value="OMPADOMAIN"/>
</dbReference>
<dbReference type="CDD" id="cd07185">
    <property type="entry name" value="OmpA_C-like"/>
    <property type="match status" value="1"/>
</dbReference>
<dbReference type="GO" id="GO:0009279">
    <property type="term" value="C:cell outer membrane"/>
    <property type="evidence" value="ECO:0007669"/>
    <property type="project" value="UniProtKB-SubCell"/>
</dbReference>
<feature type="signal peptide" evidence="5">
    <location>
        <begin position="1"/>
        <end position="17"/>
    </location>
</feature>
<dbReference type="AlphaFoldDB" id="A0A5B8FIB2"/>
<evidence type="ECO:0000256" key="2">
    <source>
        <dbReference type="ARBA" id="ARBA00023136"/>
    </source>
</evidence>
<dbReference type="Proteomes" id="UP000305888">
    <property type="component" value="Chromosome"/>
</dbReference>
<dbReference type="Pfam" id="PF00691">
    <property type="entry name" value="OmpA"/>
    <property type="match status" value="1"/>
</dbReference>
<sequence>MKAISRLMMAGAVVALAGCSSLPGANLGGTFTAENYLGETISGSDFDSSLAREYQALATRSATKDVNWMDATAYVSKSEAAASGSAPAWTPEELGVSAPPGLYEDVVATVAANKAARPAECAKAQAMWDQYLESMTDYSGVCINTDDAKAMLDEALAACKGAAPGDYVVYFGFDRYDLTDAGSEVIDQVVGALKSYTAPLVSVVGHTDTVGSLSYNQTLSERRANTVRNAILSRGAAEGVTTGTITTAGRSWTEPAVDTGPNVREARNRRATIAISQ</sequence>